<evidence type="ECO:0000256" key="1">
    <source>
        <dbReference type="ARBA" id="ARBA00000085"/>
    </source>
</evidence>
<dbReference type="InterPro" id="IPR005467">
    <property type="entry name" value="His_kinase_dom"/>
</dbReference>
<dbReference type="PROSITE" id="PS50113">
    <property type="entry name" value="PAC"/>
    <property type="match status" value="1"/>
</dbReference>
<evidence type="ECO:0000256" key="5">
    <source>
        <dbReference type="ARBA" id="ARBA00022777"/>
    </source>
</evidence>
<dbReference type="InterPro" id="IPR013656">
    <property type="entry name" value="PAS_4"/>
</dbReference>
<keyword evidence="4" id="KW-0808">Transferase</keyword>
<proteinExistence type="predicted"/>
<dbReference type="InterPro" id="IPR013655">
    <property type="entry name" value="PAS_fold_3"/>
</dbReference>
<dbReference type="NCBIfam" id="TIGR00229">
    <property type="entry name" value="sensory_box"/>
    <property type="match status" value="2"/>
</dbReference>
<dbReference type="PROSITE" id="PS50109">
    <property type="entry name" value="HIS_KIN"/>
    <property type="match status" value="1"/>
</dbReference>
<dbReference type="SUPFAM" id="SSF55785">
    <property type="entry name" value="PYP-like sensor domain (PAS domain)"/>
    <property type="match status" value="2"/>
</dbReference>
<keyword evidence="11" id="KW-1185">Reference proteome</keyword>
<keyword evidence="3" id="KW-0597">Phosphoprotein</keyword>
<dbReference type="Gene3D" id="3.30.450.40">
    <property type="match status" value="1"/>
</dbReference>
<evidence type="ECO:0000256" key="2">
    <source>
        <dbReference type="ARBA" id="ARBA00012438"/>
    </source>
</evidence>
<dbReference type="EC" id="2.7.13.3" evidence="2"/>
<dbReference type="InterPro" id="IPR052162">
    <property type="entry name" value="Sensor_kinase/Photoreceptor"/>
</dbReference>
<dbReference type="Pfam" id="PF01590">
    <property type="entry name" value="GAF"/>
    <property type="match status" value="1"/>
</dbReference>
<dbReference type="CDD" id="cd00130">
    <property type="entry name" value="PAS"/>
    <property type="match status" value="2"/>
</dbReference>
<dbReference type="Gene3D" id="2.10.70.100">
    <property type="match status" value="1"/>
</dbReference>
<dbReference type="SMART" id="SM00388">
    <property type="entry name" value="HisKA"/>
    <property type="match status" value="1"/>
</dbReference>
<dbReference type="InterPro" id="IPR000700">
    <property type="entry name" value="PAS-assoc_C"/>
</dbReference>
<dbReference type="Pfam" id="PF08447">
    <property type="entry name" value="PAS_3"/>
    <property type="match status" value="1"/>
</dbReference>
<dbReference type="Gene3D" id="1.10.287.130">
    <property type="match status" value="1"/>
</dbReference>
<evidence type="ECO:0000259" key="9">
    <source>
        <dbReference type="PROSITE" id="PS50113"/>
    </source>
</evidence>
<dbReference type="SMART" id="SM00086">
    <property type="entry name" value="PAC"/>
    <property type="match status" value="1"/>
</dbReference>
<dbReference type="SMART" id="SM00387">
    <property type="entry name" value="HATPase_c"/>
    <property type="match status" value="1"/>
</dbReference>
<dbReference type="GeneID" id="63187441"/>
<dbReference type="PROSITE" id="PS50112">
    <property type="entry name" value="PAS"/>
    <property type="match status" value="1"/>
</dbReference>
<dbReference type="InterPro" id="IPR029016">
    <property type="entry name" value="GAF-like_dom_sf"/>
</dbReference>
<evidence type="ECO:0000259" key="8">
    <source>
        <dbReference type="PROSITE" id="PS50112"/>
    </source>
</evidence>
<evidence type="ECO:0000259" key="7">
    <source>
        <dbReference type="PROSITE" id="PS50109"/>
    </source>
</evidence>
<dbReference type="InterPro" id="IPR003018">
    <property type="entry name" value="GAF"/>
</dbReference>
<feature type="domain" description="Histidine kinase" evidence="7">
    <location>
        <begin position="455"/>
        <end position="668"/>
    </location>
</feature>
<dbReference type="Gene3D" id="3.30.450.20">
    <property type="entry name" value="PAS domain"/>
    <property type="match status" value="2"/>
</dbReference>
<dbReference type="InterPro" id="IPR004358">
    <property type="entry name" value="Sig_transdc_His_kin-like_C"/>
</dbReference>
<dbReference type="Pfam" id="PF02518">
    <property type="entry name" value="HATPase_c"/>
    <property type="match status" value="1"/>
</dbReference>
<dbReference type="GO" id="GO:0000155">
    <property type="term" value="F:phosphorelay sensor kinase activity"/>
    <property type="evidence" value="ECO:0007669"/>
    <property type="project" value="InterPro"/>
</dbReference>
<evidence type="ECO:0000313" key="10">
    <source>
        <dbReference type="EMBL" id="QSX01073.1"/>
    </source>
</evidence>
<name>A0A8A2VL75_9EURY</name>
<dbReference type="SUPFAM" id="SSF47384">
    <property type="entry name" value="Homodimeric domain of signal transducing histidine kinase"/>
    <property type="match status" value="1"/>
</dbReference>
<dbReference type="KEGG" id="hakz:J0X25_09010"/>
<protein>
    <recommendedName>
        <fullName evidence="2">histidine kinase</fullName>
        <ecNumber evidence="2">2.7.13.3</ecNumber>
    </recommendedName>
</protein>
<evidence type="ECO:0000256" key="4">
    <source>
        <dbReference type="ARBA" id="ARBA00022679"/>
    </source>
</evidence>
<evidence type="ECO:0000256" key="6">
    <source>
        <dbReference type="SAM" id="Coils"/>
    </source>
</evidence>
<feature type="domain" description="PAC" evidence="9">
    <location>
        <begin position="259"/>
        <end position="311"/>
    </location>
</feature>
<feature type="coiled-coil region" evidence="6">
    <location>
        <begin position="428"/>
        <end position="455"/>
    </location>
</feature>
<dbReference type="RefSeq" id="WP_207290787.1">
    <property type="nucleotide sequence ID" value="NZ_CP071462.1"/>
</dbReference>
<feature type="domain" description="PAS" evidence="8">
    <location>
        <begin position="183"/>
        <end position="257"/>
    </location>
</feature>
<dbReference type="SUPFAM" id="SSF55874">
    <property type="entry name" value="ATPase domain of HSP90 chaperone/DNA topoisomerase II/histidine kinase"/>
    <property type="match status" value="1"/>
</dbReference>
<dbReference type="CDD" id="cd00082">
    <property type="entry name" value="HisKA"/>
    <property type="match status" value="1"/>
</dbReference>
<dbReference type="PRINTS" id="PR00344">
    <property type="entry name" value="BCTRLSENSOR"/>
</dbReference>
<dbReference type="AlphaFoldDB" id="A0A8A2VL75"/>
<keyword evidence="6" id="KW-0175">Coiled coil</keyword>
<dbReference type="SUPFAM" id="SSF55781">
    <property type="entry name" value="GAF domain-like"/>
    <property type="match status" value="1"/>
</dbReference>
<gene>
    <name evidence="10" type="ORF">J0X25_09010</name>
</gene>
<dbReference type="EMBL" id="CP071462">
    <property type="protein sequence ID" value="QSX01073.1"/>
    <property type="molecule type" value="Genomic_DNA"/>
</dbReference>
<dbReference type="SMART" id="SM00065">
    <property type="entry name" value="GAF"/>
    <property type="match status" value="1"/>
</dbReference>
<comment type="catalytic activity">
    <reaction evidence="1">
        <text>ATP + protein L-histidine = ADP + protein N-phospho-L-histidine.</text>
        <dbReference type="EC" id="2.7.13.3"/>
    </reaction>
</comment>
<keyword evidence="5" id="KW-0418">Kinase</keyword>
<evidence type="ECO:0000256" key="3">
    <source>
        <dbReference type="ARBA" id="ARBA00022553"/>
    </source>
</evidence>
<dbReference type="PANTHER" id="PTHR43304:SF1">
    <property type="entry name" value="PAC DOMAIN-CONTAINING PROTEIN"/>
    <property type="match status" value="1"/>
</dbReference>
<dbReference type="Pfam" id="PF08448">
    <property type="entry name" value="PAS_4"/>
    <property type="match status" value="1"/>
</dbReference>
<evidence type="ECO:0000313" key="11">
    <source>
        <dbReference type="Proteomes" id="UP000663203"/>
    </source>
</evidence>
<accession>A0A8A2VL75</accession>
<dbReference type="Gene3D" id="3.30.565.10">
    <property type="entry name" value="Histidine kinase-like ATPase, C-terminal domain"/>
    <property type="match status" value="1"/>
</dbReference>
<organism evidence="10 11">
    <name type="scientific">Haloterrigena alkaliphila</name>
    <dbReference type="NCBI Taxonomy" id="2816475"/>
    <lineage>
        <taxon>Archaea</taxon>
        <taxon>Methanobacteriati</taxon>
        <taxon>Methanobacteriota</taxon>
        <taxon>Stenosarchaea group</taxon>
        <taxon>Halobacteria</taxon>
        <taxon>Halobacteriales</taxon>
        <taxon>Natrialbaceae</taxon>
        <taxon>Haloterrigena</taxon>
    </lineage>
</organism>
<reference evidence="10 11" key="1">
    <citation type="submission" date="2021-03" db="EMBL/GenBank/DDBJ databases">
        <title>Haloterrigena longa sp. nov. and Haloterrigena limicola sp. nov., extremely halophilic archaea isolated from a salt lake.</title>
        <authorList>
            <person name="Henglin C."/>
        </authorList>
    </citation>
    <scope>NUCLEOTIDE SEQUENCE [LARGE SCALE GENOMIC DNA]</scope>
    <source>
        <strain evidence="10 11">KZCA68</strain>
    </source>
</reference>
<dbReference type="InterPro" id="IPR036890">
    <property type="entry name" value="HATPase_C_sf"/>
</dbReference>
<dbReference type="PANTHER" id="PTHR43304">
    <property type="entry name" value="PHYTOCHROME-LIKE PROTEIN CPH1"/>
    <property type="match status" value="1"/>
</dbReference>
<dbReference type="InterPro" id="IPR003661">
    <property type="entry name" value="HisK_dim/P_dom"/>
</dbReference>
<dbReference type="InterPro" id="IPR003594">
    <property type="entry name" value="HATPase_dom"/>
</dbReference>
<dbReference type="InterPro" id="IPR001610">
    <property type="entry name" value="PAC"/>
</dbReference>
<dbReference type="FunFam" id="3.30.565.10:FF:000006">
    <property type="entry name" value="Sensor histidine kinase WalK"/>
    <property type="match status" value="1"/>
</dbReference>
<dbReference type="Pfam" id="PF00512">
    <property type="entry name" value="HisKA"/>
    <property type="match status" value="1"/>
</dbReference>
<dbReference type="InterPro" id="IPR036097">
    <property type="entry name" value="HisK_dim/P_sf"/>
</dbReference>
<dbReference type="Proteomes" id="UP000663203">
    <property type="component" value="Chromosome"/>
</dbReference>
<sequence length="672" mass="74589">MDSSVGKDGERSPRVRQQAVITELGQRALETDDLDELLSDATVAVAETVNAEYCHVLELLPDADELVLRQGVGWDAGLVGTASVPTERDSQAGYTLLSEEPIIADDLRDEGRFAGDNLLRDHDVVSGITVPIGSIDAPWGVLGTFTSDHRAFTEHDANFVQSVASILAAAVERANKDRRLREREAQLNVATQAASIGLWSWDVQANVVTADEFLAESYGMESELAAEGAPMATFFEPIHEDDTATTWEQLERALETGTFAAEYRVRDADGTVMWVVSRGEVEYDRTGEPVRLNGAIADITERKRREQALEESEERYRDLFTSMSEGYCVIEKLDAPGEPVDFRYVEANPAFEEHTGIDDVVGRTLREVVPKTTQKWVDTYDHVAETGEPVTFERELVAQGRILECYAFPVGDETTAQVGVIFTDITERVEHERRLEELVDELEESNERLEQFAYAASHDLQEPLRMVTSYLQLIEARYEDALDEDAEEFIAYAVDGAERMREMIDGLLAYSRIETQGDPFEPTDLNAVLDDVLADLQLQIDEHDAEITCDELPRVHGDGGQLRQVFQNLLDNAIEYSGDDPPRIHVAAERDGSAWRVSVRDEGIGIDPDQQSRVFDVFQRLHSRGEHAGMGIGLALCQRIVERHGGDIRVESEPGAGATFSFTLPAAGGHVS</sequence>
<dbReference type="InterPro" id="IPR000014">
    <property type="entry name" value="PAS"/>
</dbReference>
<dbReference type="InterPro" id="IPR035965">
    <property type="entry name" value="PAS-like_dom_sf"/>
</dbReference>